<reference evidence="7" key="1">
    <citation type="submission" date="2009-07" db="EMBL/GenBank/DDBJ databases">
        <title>Complete sequence of Geobacter sp. M21.</title>
        <authorList>
            <consortium name="US DOE Joint Genome Institute"/>
            <person name="Lucas S."/>
            <person name="Copeland A."/>
            <person name="Lapidus A."/>
            <person name="Glavina del Rio T."/>
            <person name="Dalin E."/>
            <person name="Tice H."/>
            <person name="Bruce D."/>
            <person name="Goodwin L."/>
            <person name="Pitluck S."/>
            <person name="Saunders E."/>
            <person name="Brettin T."/>
            <person name="Detter J.C."/>
            <person name="Han C."/>
            <person name="Larimer F."/>
            <person name="Land M."/>
            <person name="Hauser L."/>
            <person name="Kyrpides N."/>
            <person name="Ovchinnikova G."/>
            <person name="Lovley D."/>
        </authorList>
    </citation>
    <scope>NUCLEOTIDE SEQUENCE [LARGE SCALE GENOMIC DNA]</scope>
    <source>
        <strain evidence="7">M21</strain>
    </source>
</reference>
<feature type="transmembrane region" description="Helical" evidence="5">
    <location>
        <begin position="379"/>
        <end position="408"/>
    </location>
</feature>
<feature type="transmembrane region" description="Helical" evidence="5">
    <location>
        <begin position="41"/>
        <end position="63"/>
    </location>
</feature>
<keyword evidence="4 5" id="KW-0472">Membrane</keyword>
<dbReference type="KEGG" id="gem:GM21_2459"/>
<evidence type="ECO:0000256" key="3">
    <source>
        <dbReference type="ARBA" id="ARBA00022989"/>
    </source>
</evidence>
<evidence type="ECO:0000256" key="1">
    <source>
        <dbReference type="ARBA" id="ARBA00004141"/>
    </source>
</evidence>
<dbReference type="Pfam" id="PF04932">
    <property type="entry name" value="Wzy_C"/>
    <property type="match status" value="1"/>
</dbReference>
<feature type="transmembrane region" description="Helical" evidence="5">
    <location>
        <begin position="107"/>
        <end position="125"/>
    </location>
</feature>
<dbReference type="eggNOG" id="COG3307">
    <property type="taxonomic scope" value="Bacteria"/>
</dbReference>
<dbReference type="HOGENOM" id="CLU_625181_0_0_7"/>
<accession>C6DZV8</accession>
<keyword evidence="2 5" id="KW-0812">Transmembrane</keyword>
<keyword evidence="3 5" id="KW-1133">Transmembrane helix</keyword>
<feature type="transmembrane region" description="Helical" evidence="5">
    <location>
        <begin position="347"/>
        <end position="367"/>
    </location>
</feature>
<sequence>MLRGALLYVLLPVLVFWILSNTYVGLVLYTCANIIRPEMFFWGGNQGAIVFKVFIGAAMISFLRNPGGRLTSAFACRDFWLIIWIWVALLVSIWFSPYPTNPLAYEFANEFLKLAVLLWLVLGLLHSEERIVHYERTMLGAFSFLALWGVEQHFRGNERLEGLGGAAFGDSNGVAAILVLAFPLALNLALHSSEKRERWLGWGASAAILLAVIATQSRGGFLGLSVAAAVFFLHSRKKKQLILITSVLLGVAALFVTDGYLNRMSTITAEEEERDLSSGSRLVLWKAGMMVFRDNPIIGTGFLSFPIAKQEYKDAVPNVDEKLREYSFRGYKVSHNSYVQALSEGGLFLFVPYALLILGCLWGNRALRRAKRDQAEHRLMLLLNGIEAGIVGYCVCIVFINALTVVLLPVQIVVSRVIRDTLQREEESALPAVEAAL</sequence>
<dbReference type="InterPro" id="IPR051533">
    <property type="entry name" value="WaaL-like"/>
</dbReference>
<evidence type="ECO:0000256" key="2">
    <source>
        <dbReference type="ARBA" id="ARBA00022692"/>
    </source>
</evidence>
<evidence type="ECO:0000256" key="4">
    <source>
        <dbReference type="ARBA" id="ARBA00023136"/>
    </source>
</evidence>
<dbReference type="GO" id="GO:0016020">
    <property type="term" value="C:membrane"/>
    <property type="evidence" value="ECO:0007669"/>
    <property type="project" value="UniProtKB-SubCell"/>
</dbReference>
<organism evidence="7">
    <name type="scientific">Geobacter sp. (strain M21)</name>
    <dbReference type="NCBI Taxonomy" id="443144"/>
    <lineage>
        <taxon>Bacteria</taxon>
        <taxon>Pseudomonadati</taxon>
        <taxon>Thermodesulfobacteriota</taxon>
        <taxon>Desulfuromonadia</taxon>
        <taxon>Geobacterales</taxon>
        <taxon>Geobacteraceae</taxon>
        <taxon>Geobacter</taxon>
    </lineage>
</organism>
<dbReference type="STRING" id="443144.GM21_2459"/>
<feature type="transmembrane region" description="Helical" evidence="5">
    <location>
        <begin position="75"/>
        <end position="95"/>
    </location>
</feature>
<feature type="domain" description="O-antigen ligase-related" evidence="6">
    <location>
        <begin position="205"/>
        <end position="353"/>
    </location>
</feature>
<evidence type="ECO:0000256" key="5">
    <source>
        <dbReference type="SAM" id="Phobius"/>
    </source>
</evidence>
<dbReference type="PANTHER" id="PTHR37422:SF13">
    <property type="entry name" value="LIPOPOLYSACCHARIDE BIOSYNTHESIS PROTEIN PA4999-RELATED"/>
    <property type="match status" value="1"/>
</dbReference>
<proteinExistence type="predicted"/>
<evidence type="ECO:0000313" key="7">
    <source>
        <dbReference type="EMBL" id="ACT18502.1"/>
    </source>
</evidence>
<comment type="subcellular location">
    <subcellularLocation>
        <location evidence="1">Membrane</location>
        <topology evidence="1">Multi-pass membrane protein</topology>
    </subcellularLocation>
</comment>
<protein>
    <submittedName>
        <fullName evidence="7">O-antigen polymerase</fullName>
    </submittedName>
</protein>
<gene>
    <name evidence="7" type="ordered locus">GM21_2459</name>
</gene>
<name>C6DZV8_GEOSM</name>
<feature type="transmembrane region" description="Helical" evidence="5">
    <location>
        <begin position="241"/>
        <end position="261"/>
    </location>
</feature>
<feature type="transmembrane region" description="Helical" evidence="5">
    <location>
        <begin position="219"/>
        <end position="234"/>
    </location>
</feature>
<feature type="transmembrane region" description="Helical" evidence="5">
    <location>
        <begin position="7"/>
        <end position="29"/>
    </location>
</feature>
<dbReference type="AlphaFoldDB" id="C6DZV8"/>
<dbReference type="PANTHER" id="PTHR37422">
    <property type="entry name" value="TEICHURONIC ACID BIOSYNTHESIS PROTEIN TUAE"/>
    <property type="match status" value="1"/>
</dbReference>
<dbReference type="InterPro" id="IPR007016">
    <property type="entry name" value="O-antigen_ligase-rel_domated"/>
</dbReference>
<dbReference type="EMBL" id="CP001661">
    <property type="protein sequence ID" value="ACT18502.1"/>
    <property type="molecule type" value="Genomic_DNA"/>
</dbReference>
<evidence type="ECO:0000259" key="6">
    <source>
        <dbReference type="Pfam" id="PF04932"/>
    </source>
</evidence>